<proteinExistence type="predicted"/>
<reference evidence="3" key="1">
    <citation type="journal article" date="2012" name="Science">
        <title>Fermentation, hydrogen, and sulfur metabolism in multiple uncultivated bacterial phyla.</title>
        <authorList>
            <person name="Wrighton K.C."/>
            <person name="Thomas B.C."/>
            <person name="Sharon I."/>
            <person name="Miller C.S."/>
            <person name="Castelle C.J."/>
            <person name="VerBerkmoes N.C."/>
            <person name="Wilkins M.J."/>
            <person name="Hettich R.L."/>
            <person name="Lipton M.S."/>
            <person name="Williams K.H."/>
            <person name="Long P.E."/>
            <person name="Banfield J.F."/>
        </authorList>
    </citation>
    <scope>NUCLEOTIDE SEQUENCE [LARGE SCALE GENOMIC DNA]</scope>
</reference>
<dbReference type="InterPro" id="IPR002376">
    <property type="entry name" value="Formyl_transf_N"/>
</dbReference>
<feature type="domain" description="Formyl transferase N-terminal" evidence="1">
    <location>
        <begin position="1"/>
        <end position="95"/>
    </location>
</feature>
<organism evidence="3">
    <name type="scientific">uncultured bacterium</name>
    <name type="common">gcode 4</name>
    <dbReference type="NCBI Taxonomy" id="1234023"/>
    <lineage>
        <taxon>Bacteria</taxon>
        <taxon>environmental samples</taxon>
    </lineage>
</organism>
<dbReference type="EMBL" id="AMFJ01000997">
    <property type="protein sequence ID" value="EKE25992.1"/>
    <property type="molecule type" value="Genomic_DNA"/>
</dbReference>
<dbReference type="GO" id="GO:0004479">
    <property type="term" value="F:methionyl-tRNA formyltransferase activity"/>
    <property type="evidence" value="ECO:0007669"/>
    <property type="project" value="TreeGrafter"/>
</dbReference>
<evidence type="ECO:0008006" key="4">
    <source>
        <dbReference type="Google" id="ProtNLM"/>
    </source>
</evidence>
<dbReference type="InterPro" id="IPR036477">
    <property type="entry name" value="Formyl_transf_N_sf"/>
</dbReference>
<protein>
    <recommendedName>
        <fullName evidence="4">Methionyl-tRNA formyltransferase</fullName>
    </recommendedName>
</protein>
<dbReference type="SUPFAM" id="SSF50486">
    <property type="entry name" value="FMT C-terminal domain-like"/>
    <property type="match status" value="1"/>
</dbReference>
<dbReference type="Gene3D" id="3.40.50.12230">
    <property type="match status" value="1"/>
</dbReference>
<feature type="non-terminal residue" evidence="3">
    <location>
        <position position="1"/>
    </location>
</feature>
<dbReference type="GO" id="GO:0005829">
    <property type="term" value="C:cytosol"/>
    <property type="evidence" value="ECO:0007669"/>
    <property type="project" value="TreeGrafter"/>
</dbReference>
<feature type="domain" description="Formyl transferase C-terminal" evidence="2">
    <location>
        <begin position="119"/>
        <end position="222"/>
    </location>
</feature>
<dbReference type="InterPro" id="IPR005793">
    <property type="entry name" value="Formyl_trans_C"/>
</dbReference>
<gene>
    <name evidence="3" type="ORF">ACD_4C00481G0007</name>
</gene>
<dbReference type="Pfam" id="PF02911">
    <property type="entry name" value="Formyl_trans_C"/>
    <property type="match status" value="1"/>
</dbReference>
<evidence type="ECO:0000259" key="1">
    <source>
        <dbReference type="Pfam" id="PF00551"/>
    </source>
</evidence>
<evidence type="ECO:0000259" key="2">
    <source>
        <dbReference type="Pfam" id="PF02911"/>
    </source>
</evidence>
<dbReference type="Pfam" id="PF00551">
    <property type="entry name" value="Formyl_trans_N"/>
    <property type="match status" value="1"/>
</dbReference>
<dbReference type="SUPFAM" id="SSF53328">
    <property type="entry name" value="Formyltransferase"/>
    <property type="match status" value="1"/>
</dbReference>
<dbReference type="AlphaFoldDB" id="K2FVV3"/>
<dbReference type="PANTHER" id="PTHR11138">
    <property type="entry name" value="METHIONYL-TRNA FORMYLTRANSFERASE"/>
    <property type="match status" value="1"/>
</dbReference>
<comment type="caution">
    <text evidence="3">The sequence shown here is derived from an EMBL/GenBank/DDBJ whole genome shotgun (WGS) entry which is preliminary data.</text>
</comment>
<sequence length="232" mass="28471">VAYWKILPAEILEMPKKMCINVHWSILPKYRWASPIQSSLINWDEKTWVTIMKMSEWMDEGDILDILEIDIDKFETSETLFQKFSKVSWKFLVDTLDKLDKWLIIPVPQDSSLATYCKKIQKEDGLADFSKSPKELFFLWKWLTPWPWLYTYFNEKKLIIEECDWDSNWELRIENWEQRVWEVIKTDEKIWITCWDWSMLILKKVKLEWKKSQDIKDFINGYKDFIWYKLKK</sequence>
<dbReference type="PANTHER" id="PTHR11138:SF5">
    <property type="entry name" value="METHIONYL-TRNA FORMYLTRANSFERASE, MITOCHONDRIAL"/>
    <property type="match status" value="1"/>
</dbReference>
<evidence type="ECO:0000313" key="3">
    <source>
        <dbReference type="EMBL" id="EKE25992.1"/>
    </source>
</evidence>
<accession>K2FVV3</accession>
<dbReference type="InterPro" id="IPR011034">
    <property type="entry name" value="Formyl_transferase-like_C_sf"/>
</dbReference>
<name>K2FVV3_9BACT</name>